<proteinExistence type="predicted"/>
<evidence type="ECO:0000313" key="5">
    <source>
        <dbReference type="Proteomes" id="UP000325313"/>
    </source>
</evidence>
<dbReference type="OrthoDB" id="2499554at2759"/>
<reference evidence="4 5" key="1">
    <citation type="submission" date="2019-05" db="EMBL/GenBank/DDBJ databases">
        <title>Emergence of the Ug99 lineage of the wheat stem rust pathogen through somatic hybridization.</title>
        <authorList>
            <person name="Li F."/>
            <person name="Upadhyaya N.M."/>
            <person name="Sperschneider J."/>
            <person name="Matny O."/>
            <person name="Nguyen-Phuc H."/>
            <person name="Mago R."/>
            <person name="Raley C."/>
            <person name="Miller M.E."/>
            <person name="Silverstein K.A.T."/>
            <person name="Henningsen E."/>
            <person name="Hirsch C.D."/>
            <person name="Visser B."/>
            <person name="Pretorius Z.A."/>
            <person name="Steffenson B.J."/>
            <person name="Schwessinger B."/>
            <person name="Dodds P.N."/>
            <person name="Figueroa M."/>
        </authorList>
    </citation>
    <scope>NUCLEOTIDE SEQUENCE [LARGE SCALE GENOMIC DNA]</scope>
    <source>
        <strain evidence="2">21-0</strain>
        <strain evidence="3 5">Ug99</strain>
    </source>
</reference>
<evidence type="ECO:0000256" key="1">
    <source>
        <dbReference type="SAM" id="SignalP"/>
    </source>
</evidence>
<feature type="signal peptide" evidence="1">
    <location>
        <begin position="1"/>
        <end position="25"/>
    </location>
</feature>
<dbReference type="Proteomes" id="UP000325313">
    <property type="component" value="Unassembled WGS sequence"/>
</dbReference>
<evidence type="ECO:0000313" key="3">
    <source>
        <dbReference type="EMBL" id="KAA1137774.1"/>
    </source>
</evidence>
<comment type="caution">
    <text evidence="2">The sequence shown here is derived from an EMBL/GenBank/DDBJ whole genome shotgun (WGS) entry which is preliminary data.</text>
</comment>
<accession>A0A5B0LUA5</accession>
<dbReference type="Proteomes" id="UP000324748">
    <property type="component" value="Unassembled WGS sequence"/>
</dbReference>
<protein>
    <submittedName>
        <fullName evidence="2">Uncharacterized protein</fullName>
    </submittedName>
</protein>
<dbReference type="EMBL" id="VSWC01000184">
    <property type="protein sequence ID" value="KAA1067443.1"/>
    <property type="molecule type" value="Genomic_DNA"/>
</dbReference>
<organism evidence="2 4">
    <name type="scientific">Puccinia graminis f. sp. tritici</name>
    <dbReference type="NCBI Taxonomy" id="56615"/>
    <lineage>
        <taxon>Eukaryota</taxon>
        <taxon>Fungi</taxon>
        <taxon>Dikarya</taxon>
        <taxon>Basidiomycota</taxon>
        <taxon>Pucciniomycotina</taxon>
        <taxon>Pucciniomycetes</taxon>
        <taxon>Pucciniales</taxon>
        <taxon>Pucciniaceae</taxon>
        <taxon>Puccinia</taxon>
    </lineage>
</organism>
<keyword evidence="4" id="KW-1185">Reference proteome</keyword>
<sequence>MKDQAQHILILLLLAASSMVDMNSATRLVEPMRHKGKFSEEIVTIVDEKRLPEPPVTEPVPMMLNDHEASCSGAKVDKETPVPGSPSIGPATIILDKNRRKWFLKSHIDHVSCSVLNKKTHRPILQEVDLKRGEIYPLDAELDEKMAIHYKWPARPKDIKPVKRWVKILMCLLNCLEALLE</sequence>
<gene>
    <name evidence="2" type="ORF">PGT21_005658</name>
    <name evidence="3" type="ORF">PGTUg99_016091</name>
</gene>
<evidence type="ECO:0000313" key="4">
    <source>
        <dbReference type="Proteomes" id="UP000324748"/>
    </source>
</evidence>
<keyword evidence="1" id="KW-0732">Signal</keyword>
<name>A0A5B0LUA5_PUCGR</name>
<evidence type="ECO:0000313" key="2">
    <source>
        <dbReference type="EMBL" id="KAA1067443.1"/>
    </source>
</evidence>
<feature type="chain" id="PRO_5036137106" evidence="1">
    <location>
        <begin position="26"/>
        <end position="181"/>
    </location>
</feature>
<dbReference type="AlphaFoldDB" id="A0A5B0LUA5"/>
<dbReference type="EMBL" id="VDEP01000005">
    <property type="protein sequence ID" value="KAA1137774.1"/>
    <property type="molecule type" value="Genomic_DNA"/>
</dbReference>